<dbReference type="Gene3D" id="1.20.59.20">
    <property type="match status" value="1"/>
</dbReference>
<accession>A0ABR8Z0E0</accession>
<dbReference type="PANTHER" id="PTHR43033">
    <property type="entry name" value="TRNA(ILE)-LYSIDINE SYNTHASE-RELATED"/>
    <property type="match status" value="1"/>
</dbReference>
<proteinExistence type="inferred from homology"/>
<evidence type="ECO:0000259" key="9">
    <source>
        <dbReference type="Pfam" id="PF09179"/>
    </source>
</evidence>
<sequence length="352" mass="35273">MAGPAPAVAAARTAVRAALADLPAGSLVLVACSGGADSLALAAATAFVAPRAGLLGGAVVVDHRLRAGSDDVAREAAAACRALGLDPVQVRGVDVGGPGGPEAAARTARYAALEEAATETGAAAVLLGHTLDDQAETVLLRLGRGSGGRSLAGMAPAAGLWRRPLLGLRRRDTEAVCTALGLPWAEDPTNAPDGPWRRADGGPLRRSAVRHQVLPALTEALGPGVPEALARTARRLREDEDYLAAAAAELAARAGLPTPEGDAAEGGPGEVGLDVVVLARAHPALRGRVLHRAATAAGCPPGALTATHVAALEALVTDYRGQGPLSLPGAVTAGRRCGRLTFGRRGERGAGE</sequence>
<dbReference type="EMBL" id="JACSPO010000001">
    <property type="protein sequence ID" value="MBD8061760.1"/>
    <property type="molecule type" value="Genomic_DNA"/>
</dbReference>
<dbReference type="NCBIfam" id="TIGR02432">
    <property type="entry name" value="lysidine_TilS_N"/>
    <property type="match status" value="1"/>
</dbReference>
<feature type="binding site" evidence="7">
    <location>
        <begin position="33"/>
        <end position="38"/>
    </location>
    <ligand>
        <name>ATP</name>
        <dbReference type="ChEBI" id="CHEBI:30616"/>
    </ligand>
</feature>
<evidence type="ECO:0000313" key="10">
    <source>
        <dbReference type="EMBL" id="MBD8061760.1"/>
    </source>
</evidence>
<dbReference type="InterPro" id="IPR015262">
    <property type="entry name" value="tRNA_Ile_lys_synt_subst-bd"/>
</dbReference>
<organism evidence="10 11">
    <name type="scientific">Oceanitalea stevensii</name>
    <dbReference type="NCBI Taxonomy" id="2763072"/>
    <lineage>
        <taxon>Bacteria</taxon>
        <taxon>Bacillati</taxon>
        <taxon>Actinomycetota</taxon>
        <taxon>Actinomycetes</taxon>
        <taxon>Micrococcales</taxon>
        <taxon>Bogoriellaceae</taxon>
        <taxon>Georgenia</taxon>
    </lineage>
</organism>
<reference evidence="10 11" key="1">
    <citation type="submission" date="2020-08" db="EMBL/GenBank/DDBJ databases">
        <title>A Genomic Blueprint of the Chicken Gut Microbiome.</title>
        <authorList>
            <person name="Gilroy R."/>
            <person name="Ravi A."/>
            <person name="Getino M."/>
            <person name="Pursley I."/>
            <person name="Horton D.L."/>
            <person name="Alikhan N.-F."/>
            <person name="Baker D."/>
            <person name="Gharbi K."/>
            <person name="Hall N."/>
            <person name="Watson M."/>
            <person name="Adriaenssens E.M."/>
            <person name="Foster-Nyarko E."/>
            <person name="Jarju S."/>
            <person name="Secka A."/>
            <person name="Antonio M."/>
            <person name="Oren A."/>
            <person name="Chaudhuri R."/>
            <person name="La Ragione R.M."/>
            <person name="Hildebrand F."/>
            <person name="Pallen M.J."/>
        </authorList>
    </citation>
    <scope>NUCLEOTIDE SEQUENCE [LARGE SCALE GENOMIC DNA]</scope>
    <source>
        <strain evidence="10 11">Sa1BUA1</strain>
    </source>
</reference>
<feature type="domain" description="tRNA(Ile)-lysidine synthase substrate-binding" evidence="9">
    <location>
        <begin position="273"/>
        <end position="340"/>
    </location>
</feature>
<dbReference type="InterPro" id="IPR014729">
    <property type="entry name" value="Rossmann-like_a/b/a_fold"/>
</dbReference>
<keyword evidence="11" id="KW-1185">Reference proteome</keyword>
<comment type="caution">
    <text evidence="10">The sequence shown here is derived from an EMBL/GenBank/DDBJ whole genome shotgun (WGS) entry which is preliminary data.</text>
</comment>
<comment type="domain">
    <text evidence="7">The N-terminal region contains the highly conserved SGGXDS motif, predicted to be a P-loop motif involved in ATP binding.</text>
</comment>
<dbReference type="InterPro" id="IPR012094">
    <property type="entry name" value="tRNA_Ile_lys_synt"/>
</dbReference>
<evidence type="ECO:0000313" key="11">
    <source>
        <dbReference type="Proteomes" id="UP000661894"/>
    </source>
</evidence>
<dbReference type="Pfam" id="PF01171">
    <property type="entry name" value="ATP_bind_3"/>
    <property type="match status" value="1"/>
</dbReference>
<dbReference type="PANTHER" id="PTHR43033:SF1">
    <property type="entry name" value="TRNA(ILE)-LYSIDINE SYNTHASE-RELATED"/>
    <property type="match status" value="1"/>
</dbReference>
<dbReference type="InterPro" id="IPR011063">
    <property type="entry name" value="TilS/TtcA_N"/>
</dbReference>
<dbReference type="InterPro" id="IPR012795">
    <property type="entry name" value="tRNA_Ile_lys_synt_N"/>
</dbReference>
<dbReference type="HAMAP" id="MF_01161">
    <property type="entry name" value="tRNA_Ile_lys_synt"/>
    <property type="match status" value="1"/>
</dbReference>
<comment type="function">
    <text evidence="7">Ligates lysine onto the cytidine present at position 34 of the AUA codon-specific tRNA(Ile) that contains the anticodon CAU, in an ATP-dependent manner. Cytidine is converted to lysidine, thus changing the amino acid specificity of the tRNA from methionine to isoleucine.</text>
</comment>
<evidence type="ECO:0000256" key="2">
    <source>
        <dbReference type="ARBA" id="ARBA00022598"/>
    </source>
</evidence>
<dbReference type="Gene3D" id="3.40.50.620">
    <property type="entry name" value="HUPs"/>
    <property type="match status" value="1"/>
</dbReference>
<dbReference type="RefSeq" id="WP_251838822.1">
    <property type="nucleotide sequence ID" value="NZ_JACSPO010000001.1"/>
</dbReference>
<evidence type="ECO:0000256" key="5">
    <source>
        <dbReference type="ARBA" id="ARBA00022840"/>
    </source>
</evidence>
<evidence type="ECO:0000256" key="7">
    <source>
        <dbReference type="HAMAP-Rule" id="MF_01161"/>
    </source>
</evidence>
<comment type="similarity">
    <text evidence="7">Belongs to the tRNA(Ile)-lysidine synthase family.</text>
</comment>
<dbReference type="SUPFAM" id="SSF52402">
    <property type="entry name" value="Adenine nucleotide alpha hydrolases-like"/>
    <property type="match status" value="1"/>
</dbReference>
<name>A0ABR8Z0E0_9MICO</name>
<keyword evidence="5 7" id="KW-0067">ATP-binding</keyword>
<comment type="catalytic activity">
    <reaction evidence="6 7">
        <text>cytidine(34) in tRNA(Ile2) + L-lysine + ATP = lysidine(34) in tRNA(Ile2) + AMP + diphosphate + H(+)</text>
        <dbReference type="Rhea" id="RHEA:43744"/>
        <dbReference type="Rhea" id="RHEA-COMP:10625"/>
        <dbReference type="Rhea" id="RHEA-COMP:10670"/>
        <dbReference type="ChEBI" id="CHEBI:15378"/>
        <dbReference type="ChEBI" id="CHEBI:30616"/>
        <dbReference type="ChEBI" id="CHEBI:32551"/>
        <dbReference type="ChEBI" id="CHEBI:33019"/>
        <dbReference type="ChEBI" id="CHEBI:82748"/>
        <dbReference type="ChEBI" id="CHEBI:83665"/>
        <dbReference type="ChEBI" id="CHEBI:456215"/>
        <dbReference type="EC" id="6.3.4.19"/>
    </reaction>
</comment>
<keyword evidence="3 7" id="KW-0819">tRNA processing</keyword>
<evidence type="ECO:0000256" key="3">
    <source>
        <dbReference type="ARBA" id="ARBA00022694"/>
    </source>
</evidence>
<evidence type="ECO:0000256" key="6">
    <source>
        <dbReference type="ARBA" id="ARBA00048539"/>
    </source>
</evidence>
<evidence type="ECO:0000256" key="4">
    <source>
        <dbReference type="ARBA" id="ARBA00022741"/>
    </source>
</evidence>
<evidence type="ECO:0000256" key="1">
    <source>
        <dbReference type="ARBA" id="ARBA00022490"/>
    </source>
</evidence>
<dbReference type="EC" id="6.3.4.19" evidence="7"/>
<protein>
    <recommendedName>
        <fullName evidence="7">tRNA(Ile)-lysidine synthase</fullName>
        <ecNumber evidence="7">6.3.4.19</ecNumber>
    </recommendedName>
    <alternativeName>
        <fullName evidence="7">tRNA(Ile)-2-lysyl-cytidine synthase</fullName>
    </alternativeName>
    <alternativeName>
        <fullName evidence="7">tRNA(Ile)-lysidine synthetase</fullName>
    </alternativeName>
</protein>
<keyword evidence="2 7" id="KW-0436">Ligase</keyword>
<comment type="subcellular location">
    <subcellularLocation>
        <location evidence="7">Cytoplasm</location>
    </subcellularLocation>
</comment>
<dbReference type="Pfam" id="PF09179">
    <property type="entry name" value="TilS"/>
    <property type="match status" value="1"/>
</dbReference>
<dbReference type="Proteomes" id="UP000661894">
    <property type="component" value="Unassembled WGS sequence"/>
</dbReference>
<evidence type="ECO:0000259" key="8">
    <source>
        <dbReference type="Pfam" id="PF01171"/>
    </source>
</evidence>
<keyword evidence="1 7" id="KW-0963">Cytoplasm</keyword>
<keyword evidence="4 7" id="KW-0547">Nucleotide-binding</keyword>
<feature type="domain" description="tRNA(Ile)-lysidine/2-thiocytidine synthase N-terminal" evidence="8">
    <location>
        <begin position="28"/>
        <end position="192"/>
    </location>
</feature>
<dbReference type="GO" id="GO:0032267">
    <property type="term" value="F:tRNA(Ile)-lysidine synthase activity"/>
    <property type="evidence" value="ECO:0007669"/>
    <property type="project" value="UniProtKB-EC"/>
</dbReference>
<gene>
    <name evidence="7 10" type="primary">tilS</name>
    <name evidence="10" type="ORF">H9624_05420</name>
</gene>
<dbReference type="SUPFAM" id="SSF82829">
    <property type="entry name" value="MesJ substrate recognition domain-like"/>
    <property type="match status" value="1"/>
</dbReference>